<dbReference type="Proteomes" id="UP000297703">
    <property type="component" value="Unassembled WGS sequence"/>
</dbReference>
<protein>
    <submittedName>
        <fullName evidence="1">Vomeronasal type-1 receptor 3-like</fullName>
    </submittedName>
</protein>
<sequence length="122" mass="13923">MSKSIGTVFLQRPWGCCMSVSCLHPLEPMLAISEEGKLCTHCNFATLYAGDLPEPYLHEHFISETLALIALVFFSPACQCSCYSCLYKWIEMQEIVRLEQIPGLGSMVSYFWYFSFTWPQSS</sequence>
<gene>
    <name evidence="1" type="ORF">DR999_PMT12120</name>
</gene>
<organism evidence="1 2">
    <name type="scientific">Platysternon megacephalum</name>
    <name type="common">big-headed turtle</name>
    <dbReference type="NCBI Taxonomy" id="55544"/>
    <lineage>
        <taxon>Eukaryota</taxon>
        <taxon>Metazoa</taxon>
        <taxon>Chordata</taxon>
        <taxon>Craniata</taxon>
        <taxon>Vertebrata</taxon>
        <taxon>Euteleostomi</taxon>
        <taxon>Archelosauria</taxon>
        <taxon>Testudinata</taxon>
        <taxon>Testudines</taxon>
        <taxon>Cryptodira</taxon>
        <taxon>Durocryptodira</taxon>
        <taxon>Testudinoidea</taxon>
        <taxon>Platysternidae</taxon>
        <taxon>Platysternon</taxon>
    </lineage>
</organism>
<keyword evidence="1" id="KW-0675">Receptor</keyword>
<reference evidence="1 2" key="2">
    <citation type="submission" date="2019-04" db="EMBL/GenBank/DDBJ databases">
        <title>The genome sequence of big-headed turtle.</title>
        <authorList>
            <person name="Gong S."/>
        </authorList>
    </citation>
    <scope>NUCLEOTIDE SEQUENCE [LARGE SCALE GENOMIC DNA]</scope>
    <source>
        <strain evidence="1">DO16091913</strain>
        <tissue evidence="1">Muscle</tissue>
    </source>
</reference>
<dbReference type="EMBL" id="QXTE01000118">
    <property type="protein sequence ID" value="TFK05246.1"/>
    <property type="molecule type" value="Genomic_DNA"/>
</dbReference>
<name>A0A4D9E4J8_9SAUR</name>
<evidence type="ECO:0000313" key="2">
    <source>
        <dbReference type="Proteomes" id="UP000297703"/>
    </source>
</evidence>
<evidence type="ECO:0000313" key="1">
    <source>
        <dbReference type="EMBL" id="TFK05246.1"/>
    </source>
</evidence>
<comment type="caution">
    <text evidence="1">The sequence shown here is derived from an EMBL/GenBank/DDBJ whole genome shotgun (WGS) entry which is preliminary data.</text>
</comment>
<reference evidence="1 2" key="1">
    <citation type="submission" date="2019-04" db="EMBL/GenBank/DDBJ databases">
        <title>Draft genome of the big-headed turtle Platysternon megacephalum.</title>
        <authorList>
            <person name="Gong S."/>
        </authorList>
    </citation>
    <scope>NUCLEOTIDE SEQUENCE [LARGE SCALE GENOMIC DNA]</scope>
    <source>
        <strain evidence="1">DO16091913</strain>
        <tissue evidence="1">Muscle</tissue>
    </source>
</reference>
<proteinExistence type="predicted"/>
<keyword evidence="2" id="KW-1185">Reference proteome</keyword>
<dbReference type="AlphaFoldDB" id="A0A4D9E4J8"/>
<accession>A0A4D9E4J8</accession>